<reference evidence="2 3" key="1">
    <citation type="submission" date="2012-06" db="EMBL/GenBank/DDBJ databases">
        <title>The complete genome of Aequorivita sublithincola DSM 14238.</title>
        <authorList>
            <consortium name="US DOE Joint Genome Institute (JGI-PGF)"/>
            <person name="Lucas S."/>
            <person name="Copeland A."/>
            <person name="Lapidus A."/>
            <person name="Goodwin L."/>
            <person name="Pitluck S."/>
            <person name="Peters L."/>
            <person name="Munk A.C.C."/>
            <person name="Kyrpides N."/>
            <person name="Mavromatis K."/>
            <person name="Pagani I."/>
            <person name="Ivanova N."/>
            <person name="Ovchinnikova G."/>
            <person name="Zeytun A."/>
            <person name="Detter J.C."/>
            <person name="Han C."/>
            <person name="Land M."/>
            <person name="Hauser L."/>
            <person name="Markowitz V."/>
            <person name="Cheng J.-F."/>
            <person name="Hugenholtz P."/>
            <person name="Woyke T."/>
            <person name="Wu D."/>
            <person name="Tindall B."/>
            <person name="Faehnrich R."/>
            <person name="Brambilla E."/>
            <person name="Klenk H.-P."/>
            <person name="Eisen J.A."/>
        </authorList>
    </citation>
    <scope>NUCLEOTIDE SEQUENCE [LARGE SCALE GENOMIC DNA]</scope>
    <source>
        <strain evidence="3">DSM 14238 / LMG 21431 / ACAM 643 / 9-3</strain>
    </source>
</reference>
<dbReference type="PANTHER" id="PTHR39323">
    <property type="entry name" value="BLR1149 PROTEIN"/>
    <property type="match status" value="1"/>
</dbReference>
<gene>
    <name evidence="2" type="ordered locus">Aeqsu_1154</name>
</gene>
<evidence type="ECO:0000313" key="2">
    <source>
        <dbReference type="EMBL" id="AFL80650.1"/>
    </source>
</evidence>
<dbReference type="HOGENOM" id="CLU_075478_1_0_10"/>
<accession>I3YUI2</accession>
<evidence type="ECO:0000313" key="3">
    <source>
        <dbReference type="Proteomes" id="UP000006049"/>
    </source>
</evidence>
<dbReference type="KEGG" id="asl:Aeqsu_1154"/>
<dbReference type="OrthoDB" id="9795838at2"/>
<dbReference type="Pfam" id="PF00149">
    <property type="entry name" value="Metallophos"/>
    <property type="match status" value="1"/>
</dbReference>
<dbReference type="InterPro" id="IPR024173">
    <property type="entry name" value="Pesterase_MJ0037-like"/>
</dbReference>
<name>I3YUI2_AEQSU</name>
<proteinExistence type="predicted"/>
<evidence type="ECO:0000259" key="1">
    <source>
        <dbReference type="Pfam" id="PF00149"/>
    </source>
</evidence>
<keyword evidence="3" id="KW-1185">Reference proteome</keyword>
<dbReference type="STRING" id="746697.Aeqsu_1154"/>
<dbReference type="EMBL" id="CP003280">
    <property type="protein sequence ID" value="AFL80650.1"/>
    <property type="molecule type" value="Genomic_DNA"/>
</dbReference>
<dbReference type="Gene3D" id="3.60.21.10">
    <property type="match status" value="1"/>
</dbReference>
<dbReference type="PANTHER" id="PTHR39323:SF1">
    <property type="entry name" value="BLR1149 PROTEIN"/>
    <property type="match status" value="1"/>
</dbReference>
<feature type="domain" description="Calcineurin-like phosphoesterase" evidence="1">
    <location>
        <begin position="26"/>
        <end position="131"/>
    </location>
</feature>
<dbReference type="NCBIfam" id="TIGR04123">
    <property type="entry name" value="P_estr_lig_assc"/>
    <property type="match status" value="1"/>
</dbReference>
<dbReference type="AlphaFoldDB" id="I3YUI2"/>
<organism evidence="2 3">
    <name type="scientific">Aequorivita sublithincola (strain DSM 14238 / LMG 21431 / ACAM 643 / 9-3)</name>
    <dbReference type="NCBI Taxonomy" id="746697"/>
    <lineage>
        <taxon>Bacteria</taxon>
        <taxon>Pseudomonadati</taxon>
        <taxon>Bacteroidota</taxon>
        <taxon>Flavobacteriia</taxon>
        <taxon>Flavobacteriales</taxon>
        <taxon>Flavobacteriaceae</taxon>
        <taxon>Aequorivita</taxon>
    </lineage>
</organism>
<dbReference type="PATRIC" id="fig|746697.3.peg.1168"/>
<dbReference type="Proteomes" id="UP000006049">
    <property type="component" value="Chromosome"/>
</dbReference>
<protein>
    <submittedName>
        <fullName evidence="2">Putative phosphoesterase, ICC</fullName>
    </submittedName>
</protein>
<sequence>MIQKIIINNNEFTLHPSGAIYWEAKKMLLIADVHLGKVVHFRKHGAAIPAHAAYQNLEKLTEVTNYFEPKTVCFLGDLFHSKLNEEWRDFEKWVEYCKAEVILISGNHDIIPIYLYEDLGVKVFDELLLDGFYLTHHPTEIKGTFNFSGHIHPGIRMKGIGRQFLKLPCFYKTENQLILPAFGNFTGKHILTPSETDAIFAIADGEVICVSKK</sequence>
<dbReference type="GO" id="GO:0016787">
    <property type="term" value="F:hydrolase activity"/>
    <property type="evidence" value="ECO:0007669"/>
    <property type="project" value="InterPro"/>
</dbReference>
<dbReference type="InterPro" id="IPR029052">
    <property type="entry name" value="Metallo-depent_PP-like"/>
</dbReference>
<dbReference type="eggNOG" id="COG1407">
    <property type="taxonomic scope" value="Bacteria"/>
</dbReference>
<dbReference type="RefSeq" id="WP_014781908.1">
    <property type="nucleotide sequence ID" value="NC_018013.1"/>
</dbReference>
<dbReference type="InterPro" id="IPR004843">
    <property type="entry name" value="Calcineurin-like_PHP"/>
</dbReference>
<dbReference type="PIRSF" id="PIRSF000887">
    <property type="entry name" value="Pesterase_MJ0037"/>
    <property type="match status" value="1"/>
</dbReference>
<dbReference type="CDD" id="cd07391">
    <property type="entry name" value="MPP_PF1019"/>
    <property type="match status" value="1"/>
</dbReference>
<dbReference type="InterPro" id="IPR026336">
    <property type="entry name" value="PdeM-like"/>
</dbReference>
<dbReference type="SUPFAM" id="SSF56300">
    <property type="entry name" value="Metallo-dependent phosphatases"/>
    <property type="match status" value="1"/>
</dbReference>